<evidence type="ECO:0000259" key="4">
    <source>
        <dbReference type="PROSITE" id="PS51118"/>
    </source>
</evidence>
<organism evidence="5 6">
    <name type="scientific">Paraburkholderia madseniana</name>
    <dbReference type="NCBI Taxonomy" id="2599607"/>
    <lineage>
        <taxon>Bacteria</taxon>
        <taxon>Pseudomonadati</taxon>
        <taxon>Pseudomonadota</taxon>
        <taxon>Betaproteobacteria</taxon>
        <taxon>Burkholderiales</taxon>
        <taxon>Burkholderiaceae</taxon>
        <taxon>Paraburkholderia</taxon>
    </lineage>
</organism>
<dbReference type="PROSITE" id="PS51118">
    <property type="entry name" value="HTH_HXLR"/>
    <property type="match status" value="1"/>
</dbReference>
<dbReference type="InterPro" id="IPR036388">
    <property type="entry name" value="WH-like_DNA-bd_sf"/>
</dbReference>
<keyword evidence="1" id="KW-0805">Transcription regulation</keyword>
<dbReference type="Gene3D" id="1.10.10.10">
    <property type="entry name" value="Winged helix-like DNA-binding domain superfamily/Winged helix DNA-binding domain"/>
    <property type="match status" value="1"/>
</dbReference>
<dbReference type="Proteomes" id="UP000463700">
    <property type="component" value="Unassembled WGS sequence"/>
</dbReference>
<evidence type="ECO:0000313" key="5">
    <source>
        <dbReference type="EMBL" id="KAE8754055.1"/>
    </source>
</evidence>
<keyword evidence="2" id="KW-0238">DNA-binding</keyword>
<evidence type="ECO:0000313" key="6">
    <source>
        <dbReference type="Proteomes" id="UP000463700"/>
    </source>
</evidence>
<protein>
    <submittedName>
        <fullName evidence="5">Transcriptional regulator</fullName>
    </submittedName>
</protein>
<dbReference type="GO" id="GO:0003677">
    <property type="term" value="F:DNA binding"/>
    <property type="evidence" value="ECO:0007669"/>
    <property type="project" value="UniProtKB-KW"/>
</dbReference>
<dbReference type="AlphaFoldDB" id="A0A6N6W0F3"/>
<dbReference type="InterPro" id="IPR036390">
    <property type="entry name" value="WH_DNA-bd_sf"/>
</dbReference>
<reference evidence="5 6" key="1">
    <citation type="journal article" date="2020" name="Int. J. Syst. Evol. Microbiol.">
        <title>Paraburkholderia madseniana sp. nov., a phenolic acid-degrading bacterium isolated from acidic forest soil.</title>
        <authorList>
            <person name="Wilhelm R.C."/>
            <person name="Murphy S.J.L."/>
            <person name="Feriancek N.M."/>
            <person name="Karasz D.C."/>
            <person name="DeRito C.M."/>
            <person name="Newman J.D."/>
            <person name="Buckley D.H."/>
        </authorList>
    </citation>
    <scope>NUCLEOTIDE SEQUENCE [LARGE SCALE GENOMIC DNA]</scope>
    <source>
        <strain evidence="5 6">RP11</strain>
    </source>
</reference>
<dbReference type="PANTHER" id="PTHR33204">
    <property type="entry name" value="TRANSCRIPTIONAL REGULATOR, MARR FAMILY"/>
    <property type="match status" value="1"/>
</dbReference>
<dbReference type="RefSeq" id="WP_168436007.1">
    <property type="nucleotide sequence ID" value="NZ_VOSW01000150.1"/>
</dbReference>
<feature type="domain" description="HTH hxlR-type" evidence="4">
    <location>
        <begin position="8"/>
        <end position="113"/>
    </location>
</feature>
<dbReference type="PANTHER" id="PTHR33204:SF29">
    <property type="entry name" value="TRANSCRIPTIONAL REGULATOR"/>
    <property type="match status" value="1"/>
</dbReference>
<evidence type="ECO:0000256" key="1">
    <source>
        <dbReference type="ARBA" id="ARBA00023015"/>
    </source>
</evidence>
<proteinExistence type="predicted"/>
<dbReference type="SUPFAM" id="SSF46785">
    <property type="entry name" value="Winged helix' DNA-binding domain"/>
    <property type="match status" value="1"/>
</dbReference>
<gene>
    <name evidence="5" type="ORF">FSO04_41830</name>
</gene>
<dbReference type="InterPro" id="IPR002577">
    <property type="entry name" value="HTH_HxlR"/>
</dbReference>
<dbReference type="Pfam" id="PF01638">
    <property type="entry name" value="HxlR"/>
    <property type="match status" value="1"/>
</dbReference>
<comment type="caution">
    <text evidence="5">The sequence shown here is derived from an EMBL/GenBank/DDBJ whole genome shotgun (WGS) entry which is preliminary data.</text>
</comment>
<sequence length="122" mass="13982">MPNRKAYTPTTAAIDVEAAFKLLEGRWKLVILFHLFGGQVQRFSDLERLIPSITQKMLAQQLRRLEEDGIVTRTVYHQVPPKVDYRLTDWGQALCPALDAILKWAERREDFPSAASSVRAED</sequence>
<keyword evidence="3" id="KW-0804">Transcription</keyword>
<accession>A0A6N6W0F3</accession>
<evidence type="ECO:0000256" key="3">
    <source>
        <dbReference type="ARBA" id="ARBA00023163"/>
    </source>
</evidence>
<evidence type="ECO:0000256" key="2">
    <source>
        <dbReference type="ARBA" id="ARBA00023125"/>
    </source>
</evidence>
<name>A0A6N6W0F3_9BURK</name>
<dbReference type="EMBL" id="VOSW01000150">
    <property type="protein sequence ID" value="KAE8754055.1"/>
    <property type="molecule type" value="Genomic_DNA"/>
</dbReference>